<dbReference type="EMBL" id="BARS01037332">
    <property type="protein sequence ID" value="GAG25114.1"/>
    <property type="molecule type" value="Genomic_DNA"/>
</dbReference>
<dbReference type="SUPFAM" id="SSF102522">
    <property type="entry name" value="Bacterial fluorinating enzyme, N-terminal domain"/>
    <property type="match status" value="1"/>
</dbReference>
<protein>
    <recommendedName>
        <fullName evidence="1">S-adenosyl-l-methionine hydroxide adenosyltransferase N-terminal domain-containing protein</fullName>
    </recommendedName>
</protein>
<organism evidence="2">
    <name type="scientific">marine sediment metagenome</name>
    <dbReference type="NCBI Taxonomy" id="412755"/>
    <lineage>
        <taxon>unclassified sequences</taxon>
        <taxon>metagenomes</taxon>
        <taxon>ecological metagenomes</taxon>
    </lineage>
</organism>
<evidence type="ECO:0000259" key="1">
    <source>
        <dbReference type="Pfam" id="PF01887"/>
    </source>
</evidence>
<dbReference type="InterPro" id="IPR002747">
    <property type="entry name" value="SAM_OH_AdoTrfase"/>
</dbReference>
<dbReference type="InterPro" id="IPR023228">
    <property type="entry name" value="SAM_OH_AdoTrfase_N_sf"/>
</dbReference>
<accession>X0W2U5</accession>
<dbReference type="PANTHER" id="PTHR35092">
    <property type="entry name" value="CHLORINASE MJ1651"/>
    <property type="match status" value="1"/>
</dbReference>
<gene>
    <name evidence="2" type="ORF">S01H1_57253</name>
</gene>
<sequence length="153" mass="16627">MRDTPYGLQADDLKRNDSLLTSDTEPGTRGIVMSVITILSDFGAHDEYVGIMKGVILSICPSVSIVDITHQVDPQDIAQAAYLIPASYRFFPQGTVHLIVVDPGVGSQRDILAATHGGHVFIAPDNGVLTLLMNRGKSDTIVRVYNAEYFLKP</sequence>
<feature type="domain" description="S-adenosyl-l-methionine hydroxide adenosyltransferase N-terminal" evidence="1">
    <location>
        <begin position="36"/>
        <end position="146"/>
    </location>
</feature>
<name>X0W2U5_9ZZZZ</name>
<dbReference type="InterPro" id="IPR046469">
    <property type="entry name" value="SAM_HAT_N"/>
</dbReference>
<feature type="non-terminal residue" evidence="2">
    <location>
        <position position="153"/>
    </location>
</feature>
<dbReference type="Pfam" id="PF01887">
    <property type="entry name" value="SAM_HAT_N"/>
    <property type="match status" value="1"/>
</dbReference>
<reference evidence="2" key="1">
    <citation type="journal article" date="2014" name="Front. Microbiol.">
        <title>High frequency of phylogenetically diverse reductive dehalogenase-homologous genes in deep subseafloor sedimentary metagenomes.</title>
        <authorList>
            <person name="Kawai M."/>
            <person name="Futagami T."/>
            <person name="Toyoda A."/>
            <person name="Takaki Y."/>
            <person name="Nishi S."/>
            <person name="Hori S."/>
            <person name="Arai W."/>
            <person name="Tsubouchi T."/>
            <person name="Morono Y."/>
            <person name="Uchiyama I."/>
            <person name="Ito T."/>
            <person name="Fujiyama A."/>
            <person name="Inagaki F."/>
            <person name="Takami H."/>
        </authorList>
    </citation>
    <scope>NUCLEOTIDE SEQUENCE</scope>
    <source>
        <strain evidence="2">Expedition CK06-06</strain>
    </source>
</reference>
<comment type="caution">
    <text evidence="2">The sequence shown here is derived from an EMBL/GenBank/DDBJ whole genome shotgun (WGS) entry which is preliminary data.</text>
</comment>
<dbReference type="AlphaFoldDB" id="X0W2U5"/>
<dbReference type="Gene3D" id="3.40.50.10790">
    <property type="entry name" value="S-adenosyl-l-methionine hydroxide adenosyltransferase, N-terminal"/>
    <property type="match status" value="1"/>
</dbReference>
<evidence type="ECO:0000313" key="2">
    <source>
        <dbReference type="EMBL" id="GAG25114.1"/>
    </source>
</evidence>
<dbReference type="PANTHER" id="PTHR35092:SF1">
    <property type="entry name" value="CHLORINASE MJ1651"/>
    <property type="match status" value="1"/>
</dbReference>
<proteinExistence type="predicted"/>